<dbReference type="InterPro" id="IPR038765">
    <property type="entry name" value="Papain-like_cys_pep_sf"/>
</dbReference>
<gene>
    <name evidence="10" type="ORF">QQS35_02505</name>
</gene>
<feature type="chain" id="PRO_5045841320" evidence="8">
    <location>
        <begin position="29"/>
        <end position="405"/>
    </location>
</feature>
<dbReference type="Gene3D" id="3.90.1720.10">
    <property type="entry name" value="endopeptidase domain like (from Nostoc punctiforme)"/>
    <property type="match status" value="1"/>
</dbReference>
<name>A0ABT7L0H8_9BACI</name>
<feature type="coiled-coil region" evidence="6">
    <location>
        <begin position="31"/>
        <end position="125"/>
    </location>
</feature>
<feature type="signal peptide" evidence="8">
    <location>
        <begin position="1"/>
        <end position="28"/>
    </location>
</feature>
<keyword evidence="11" id="KW-1185">Reference proteome</keyword>
<comment type="similarity">
    <text evidence="1">Belongs to the peptidase C40 family.</text>
</comment>
<dbReference type="Pfam" id="PF00877">
    <property type="entry name" value="NLPC_P60"/>
    <property type="match status" value="1"/>
</dbReference>
<feature type="domain" description="NlpC/P60" evidence="9">
    <location>
        <begin position="276"/>
        <end position="403"/>
    </location>
</feature>
<feature type="region of interest" description="Disordered" evidence="7">
    <location>
        <begin position="241"/>
        <end position="273"/>
    </location>
</feature>
<dbReference type="PANTHER" id="PTHR47053">
    <property type="entry name" value="MUREIN DD-ENDOPEPTIDASE MEPH-RELATED"/>
    <property type="match status" value="1"/>
</dbReference>
<dbReference type="Gene3D" id="6.10.250.3150">
    <property type="match status" value="1"/>
</dbReference>
<evidence type="ECO:0000313" key="11">
    <source>
        <dbReference type="Proteomes" id="UP001235343"/>
    </source>
</evidence>
<organism evidence="10 11">
    <name type="scientific">Aquibacillus rhizosphaerae</name>
    <dbReference type="NCBI Taxonomy" id="3051431"/>
    <lineage>
        <taxon>Bacteria</taxon>
        <taxon>Bacillati</taxon>
        <taxon>Bacillota</taxon>
        <taxon>Bacilli</taxon>
        <taxon>Bacillales</taxon>
        <taxon>Bacillaceae</taxon>
        <taxon>Aquibacillus</taxon>
    </lineage>
</organism>
<evidence type="ECO:0000256" key="3">
    <source>
        <dbReference type="ARBA" id="ARBA00022729"/>
    </source>
</evidence>
<keyword evidence="5" id="KW-0788">Thiol protease</keyword>
<keyword evidence="2" id="KW-0645">Protease</keyword>
<proteinExistence type="inferred from homology"/>
<dbReference type="InterPro" id="IPR057309">
    <property type="entry name" value="PcsB_CC"/>
</dbReference>
<evidence type="ECO:0000313" key="10">
    <source>
        <dbReference type="EMBL" id="MDL4839334.1"/>
    </source>
</evidence>
<dbReference type="InterPro" id="IPR000064">
    <property type="entry name" value="NLP_P60_dom"/>
</dbReference>
<evidence type="ECO:0000256" key="1">
    <source>
        <dbReference type="ARBA" id="ARBA00007074"/>
    </source>
</evidence>
<keyword evidence="4" id="KW-0378">Hydrolase</keyword>
<dbReference type="SUPFAM" id="SSF54001">
    <property type="entry name" value="Cysteine proteinases"/>
    <property type="match status" value="1"/>
</dbReference>
<feature type="compositionally biased region" description="Polar residues" evidence="7">
    <location>
        <begin position="251"/>
        <end position="273"/>
    </location>
</feature>
<evidence type="ECO:0000256" key="8">
    <source>
        <dbReference type="SAM" id="SignalP"/>
    </source>
</evidence>
<dbReference type="RefSeq" id="WP_285930185.1">
    <property type="nucleotide sequence ID" value="NZ_JASTZU010000012.1"/>
</dbReference>
<dbReference type="PROSITE" id="PS51935">
    <property type="entry name" value="NLPC_P60"/>
    <property type="match status" value="1"/>
</dbReference>
<dbReference type="PANTHER" id="PTHR47053:SF1">
    <property type="entry name" value="MUREIN DD-ENDOPEPTIDASE MEPH-RELATED"/>
    <property type="match status" value="1"/>
</dbReference>
<reference evidence="10 11" key="1">
    <citation type="submission" date="2023-06" db="EMBL/GenBank/DDBJ databases">
        <title>Aquibacillus rhizosphaerae LR5S19.</title>
        <authorList>
            <person name="Sun J.-Q."/>
        </authorList>
    </citation>
    <scope>NUCLEOTIDE SEQUENCE [LARGE SCALE GENOMIC DNA]</scope>
    <source>
        <strain evidence="10 11">LR5S19</strain>
    </source>
</reference>
<evidence type="ECO:0000256" key="5">
    <source>
        <dbReference type="ARBA" id="ARBA00022807"/>
    </source>
</evidence>
<dbReference type="Proteomes" id="UP001235343">
    <property type="component" value="Unassembled WGS sequence"/>
</dbReference>
<evidence type="ECO:0000256" key="7">
    <source>
        <dbReference type="SAM" id="MobiDB-lite"/>
    </source>
</evidence>
<evidence type="ECO:0000256" key="6">
    <source>
        <dbReference type="SAM" id="Coils"/>
    </source>
</evidence>
<protein>
    <submittedName>
        <fullName evidence="10">NlpC/P60 family protein</fullName>
    </submittedName>
</protein>
<keyword evidence="3 8" id="KW-0732">Signal</keyword>
<dbReference type="EMBL" id="JASTZU010000012">
    <property type="protein sequence ID" value="MDL4839334.1"/>
    <property type="molecule type" value="Genomic_DNA"/>
</dbReference>
<evidence type="ECO:0000259" key="9">
    <source>
        <dbReference type="PROSITE" id="PS51935"/>
    </source>
</evidence>
<sequence>MPKKNNLVVNTTFAIGLISMLFANNVEAETSTQIQEQRSQIQTDIKKSEEEIAATREELIQLNEQIKRVDEAIKDNQQLIDDTEQDITSANEEVDQLNGEIVSIEEDIEKRYEILKERAVALQQKGGAVSYLEVVLGSESFTDFIDRVSLVTRIAEADTELMEQQKTDKFVLEQKQETVENTLKDLTTMKTELEGMQANILVQKEQNDQLKAELKEKEKNNLDIKAELELRDSSLALEQAELEREKERSNSDSNYNLLASEQDNSGGSTNTVSIPDGNVNDVVTVGNKYINNSVYVFGGGRSSYDIANGRFDCSGFVSWAFSQVGVSVGSSTSSLSGQGQKVSVSEMKPGDLVFFNTYKTNGHVGIYVGGNKFIGSQSSTGVAIADMGSGYWNDKFSGHVRRVMN</sequence>
<dbReference type="InterPro" id="IPR051202">
    <property type="entry name" value="Peptidase_C40"/>
</dbReference>
<feature type="compositionally biased region" description="Basic and acidic residues" evidence="7">
    <location>
        <begin position="241"/>
        <end position="250"/>
    </location>
</feature>
<dbReference type="Pfam" id="PF24568">
    <property type="entry name" value="CC_PcsB"/>
    <property type="match status" value="1"/>
</dbReference>
<evidence type="ECO:0000256" key="2">
    <source>
        <dbReference type="ARBA" id="ARBA00022670"/>
    </source>
</evidence>
<keyword evidence="6" id="KW-0175">Coiled coil</keyword>
<accession>A0ABT7L0H8</accession>
<evidence type="ECO:0000256" key="4">
    <source>
        <dbReference type="ARBA" id="ARBA00022801"/>
    </source>
</evidence>
<comment type="caution">
    <text evidence="10">The sequence shown here is derived from an EMBL/GenBank/DDBJ whole genome shotgun (WGS) entry which is preliminary data.</text>
</comment>